<dbReference type="GO" id="GO:0046872">
    <property type="term" value="F:metal ion binding"/>
    <property type="evidence" value="ECO:0007669"/>
    <property type="project" value="UniProtKB-KW"/>
</dbReference>
<dbReference type="InterPro" id="IPR036542">
    <property type="entry name" value="PTS_IIA_lac/cel_sf"/>
</dbReference>
<dbReference type="GO" id="GO:0009401">
    <property type="term" value="P:phosphoenolpyruvate-dependent sugar phosphotransferase system"/>
    <property type="evidence" value="ECO:0007669"/>
    <property type="project" value="UniProtKB-KW"/>
</dbReference>
<keyword evidence="4" id="KW-0762">Sugar transport</keyword>
<organism evidence="10 11">
    <name type="scientific">Planifilum fulgidum</name>
    <dbReference type="NCBI Taxonomy" id="201973"/>
    <lineage>
        <taxon>Bacteria</taxon>
        <taxon>Bacillati</taxon>
        <taxon>Bacillota</taxon>
        <taxon>Bacilli</taxon>
        <taxon>Bacillales</taxon>
        <taxon>Thermoactinomycetaceae</taxon>
        <taxon>Planifilum</taxon>
    </lineage>
</organism>
<evidence type="ECO:0000313" key="10">
    <source>
        <dbReference type="EMBL" id="SFF63255.1"/>
    </source>
</evidence>
<dbReference type="GO" id="GO:0005737">
    <property type="term" value="C:cytoplasm"/>
    <property type="evidence" value="ECO:0007669"/>
    <property type="project" value="UniProtKB-SubCell"/>
</dbReference>
<evidence type="ECO:0000256" key="1">
    <source>
        <dbReference type="ARBA" id="ARBA00004496"/>
    </source>
</evidence>
<evidence type="ECO:0000256" key="4">
    <source>
        <dbReference type="ARBA" id="ARBA00022597"/>
    </source>
</evidence>
<sequence length="109" mass="12355">MEFSEENIFRILLHGGNARSLAMEAVHDAKSGNWQAARQKIRQAEAEIRKAHRIQTKWIQREAGGERKEVTLLLVHAQDHLMNAITVKDLAVELIDLYKRMTPAGGAKK</sequence>
<dbReference type="PIRSF" id="PIRSF000699">
    <property type="entry name" value="PTS_IILac_III"/>
    <property type="match status" value="1"/>
</dbReference>
<dbReference type="Pfam" id="PF02255">
    <property type="entry name" value="PTS_IIA"/>
    <property type="match status" value="1"/>
</dbReference>
<keyword evidence="2" id="KW-0813">Transport</keyword>
<evidence type="ECO:0000256" key="2">
    <source>
        <dbReference type="ARBA" id="ARBA00022448"/>
    </source>
</evidence>
<keyword evidence="3" id="KW-0963">Cytoplasm</keyword>
<comment type="subcellular location">
    <subcellularLocation>
        <location evidence="1">Cytoplasm</location>
    </subcellularLocation>
</comment>
<dbReference type="InterPro" id="IPR003188">
    <property type="entry name" value="PTS_IIA_lac/cel"/>
</dbReference>
<evidence type="ECO:0000256" key="5">
    <source>
        <dbReference type="ARBA" id="ARBA00022679"/>
    </source>
</evidence>
<dbReference type="FunFam" id="1.20.58.80:FF:000001">
    <property type="entry name" value="PTS system, lactose-specific IIa component"/>
    <property type="match status" value="1"/>
</dbReference>
<evidence type="ECO:0000256" key="6">
    <source>
        <dbReference type="ARBA" id="ARBA00022683"/>
    </source>
</evidence>
<keyword evidence="8" id="KW-0460">Magnesium</keyword>
<dbReference type="Proteomes" id="UP000198661">
    <property type="component" value="Unassembled WGS sequence"/>
</dbReference>
<evidence type="ECO:0000256" key="9">
    <source>
        <dbReference type="PROSITE-ProRule" id="PRU00418"/>
    </source>
</evidence>
<dbReference type="SUPFAM" id="SSF46973">
    <property type="entry name" value="Enzyme IIa from lactose specific PTS, IIa-lac"/>
    <property type="match status" value="1"/>
</dbReference>
<gene>
    <name evidence="10" type="ORF">SAMN04488025_10154</name>
</gene>
<name>A0A1I2K7Y0_9BACL</name>
<feature type="active site" description="Tele-phosphohistidine intermediate" evidence="7">
    <location>
        <position position="76"/>
    </location>
</feature>
<dbReference type="GO" id="GO:0016740">
    <property type="term" value="F:transferase activity"/>
    <property type="evidence" value="ECO:0007669"/>
    <property type="project" value="UniProtKB-KW"/>
</dbReference>
<dbReference type="PANTHER" id="PTHR34382">
    <property type="entry name" value="PTS SYSTEM N,N'-DIACETYLCHITOBIOSE-SPECIFIC EIIA COMPONENT"/>
    <property type="match status" value="1"/>
</dbReference>
<keyword evidence="6" id="KW-0598">Phosphotransferase system</keyword>
<reference evidence="10 11" key="1">
    <citation type="submission" date="2016-10" db="EMBL/GenBank/DDBJ databases">
        <authorList>
            <person name="de Groot N.N."/>
        </authorList>
    </citation>
    <scope>NUCLEOTIDE SEQUENCE [LARGE SCALE GENOMIC DNA]</scope>
    <source>
        <strain evidence="10 11">DSM 44945</strain>
    </source>
</reference>
<dbReference type="PROSITE" id="PS51095">
    <property type="entry name" value="PTS_EIIA_TYPE_3"/>
    <property type="match status" value="1"/>
</dbReference>
<feature type="modified residue" description="Phosphohistidine; by HPr" evidence="9">
    <location>
        <position position="76"/>
    </location>
</feature>
<evidence type="ECO:0000256" key="3">
    <source>
        <dbReference type="ARBA" id="ARBA00022490"/>
    </source>
</evidence>
<dbReference type="RefSeq" id="WP_092035329.1">
    <property type="nucleotide sequence ID" value="NZ_FOOK01000001.1"/>
</dbReference>
<dbReference type="EMBL" id="FOOK01000001">
    <property type="protein sequence ID" value="SFF63255.1"/>
    <property type="molecule type" value="Genomic_DNA"/>
</dbReference>
<comment type="cofactor">
    <cofactor evidence="8">
        <name>Mg(2+)</name>
        <dbReference type="ChEBI" id="CHEBI:18420"/>
    </cofactor>
    <text evidence="8">Binds 1 Mg(2+) ion per trimer.</text>
</comment>
<protein>
    <submittedName>
        <fullName evidence="10">PTS system lichenan oligosaccharide-specific IIA component, Lac family (TC 4.A.3.2.2)</fullName>
    </submittedName>
</protein>
<evidence type="ECO:0000256" key="8">
    <source>
        <dbReference type="PIRSR" id="PIRSR000699-2"/>
    </source>
</evidence>
<evidence type="ECO:0000313" key="11">
    <source>
        <dbReference type="Proteomes" id="UP000198661"/>
    </source>
</evidence>
<accession>A0A1I2K7Y0</accession>
<evidence type="ECO:0000256" key="7">
    <source>
        <dbReference type="PIRSR" id="PIRSR000699-1"/>
    </source>
</evidence>
<dbReference type="OrthoDB" id="350602at2"/>
<feature type="binding site" evidence="8">
    <location>
        <position position="79"/>
    </location>
    <ligand>
        <name>Mg(2+)</name>
        <dbReference type="ChEBI" id="CHEBI:18420"/>
        <note>ligand shared between all trimeric partners</note>
    </ligand>
</feature>
<dbReference type="CDD" id="cd00215">
    <property type="entry name" value="PTS_IIA_lac"/>
    <property type="match status" value="1"/>
</dbReference>
<dbReference type="STRING" id="201973.SAMN04488025_10154"/>
<keyword evidence="11" id="KW-1185">Reference proteome</keyword>
<proteinExistence type="predicted"/>
<dbReference type="AlphaFoldDB" id="A0A1I2K7Y0"/>
<dbReference type="PANTHER" id="PTHR34382:SF7">
    <property type="entry name" value="PTS SYSTEM N,N'-DIACETYLCHITOBIOSE-SPECIFIC EIIA COMPONENT"/>
    <property type="match status" value="1"/>
</dbReference>
<keyword evidence="5" id="KW-0808">Transferase</keyword>
<keyword evidence="8" id="KW-0479">Metal-binding</keyword>
<dbReference type="Gene3D" id="1.20.58.80">
    <property type="entry name" value="Phosphotransferase system, lactose/cellobiose-type IIA subunit"/>
    <property type="match status" value="1"/>
</dbReference>